<evidence type="ECO:0000256" key="1">
    <source>
        <dbReference type="SAM" id="Phobius"/>
    </source>
</evidence>
<accession>A0AB38CBJ6</accession>
<keyword evidence="1" id="KW-1133">Transmembrane helix</keyword>
<evidence type="ECO:0000313" key="3">
    <source>
        <dbReference type="Proteomes" id="UP000182489"/>
    </source>
</evidence>
<reference evidence="2 3" key="1">
    <citation type="submission" date="2016-11" db="EMBL/GenBank/DDBJ databases">
        <authorList>
            <person name="Varghese N."/>
            <person name="Submissions S."/>
        </authorList>
    </citation>
    <scope>NUCLEOTIDE SEQUENCE [LARGE SCALE GENOMIC DNA]</scope>
    <source>
        <strain evidence="2 3">NFR18</strain>
    </source>
</reference>
<feature type="transmembrane region" description="Helical" evidence="1">
    <location>
        <begin position="6"/>
        <end position="28"/>
    </location>
</feature>
<proteinExistence type="predicted"/>
<dbReference type="AlphaFoldDB" id="A0AB38CBJ6"/>
<feature type="transmembrane region" description="Helical" evidence="1">
    <location>
        <begin position="131"/>
        <end position="150"/>
    </location>
</feature>
<feature type="transmembrane region" description="Helical" evidence="1">
    <location>
        <begin position="79"/>
        <end position="103"/>
    </location>
</feature>
<name>A0AB38CBJ6_9BURK</name>
<evidence type="ECO:0000313" key="2">
    <source>
        <dbReference type="EMBL" id="SFX94136.1"/>
    </source>
</evidence>
<dbReference type="EMBL" id="FPKH01000004">
    <property type="protein sequence ID" value="SFX94136.1"/>
    <property type="molecule type" value="Genomic_DNA"/>
</dbReference>
<keyword evidence="1" id="KW-0812">Transmembrane</keyword>
<comment type="caution">
    <text evidence="2">The sequence shown here is derived from an EMBL/GenBank/DDBJ whole genome shotgun (WGS) entry which is preliminary data.</text>
</comment>
<protein>
    <submittedName>
        <fullName evidence="2">Uncharacterized membrane protein</fullName>
    </submittedName>
</protein>
<gene>
    <name evidence="2" type="ORF">SAMN03097694_3865</name>
</gene>
<dbReference type="Pfam" id="PF10027">
    <property type="entry name" value="DUF2269"/>
    <property type="match status" value="1"/>
</dbReference>
<sequence>MSWYLFVKWLHILSATILFGTGIGIAFFKWINDRSGEVRAIRLSAEKTVLADWLFTTPAVIVQPLSGLALAHLAGYPILSGWVLASMLLYAVAGACWLPVVWLQIRMRSLARLADDTGTPLPRLYWVYARCWFWLGVPAFAALMLVYWLMVAKPAP</sequence>
<dbReference type="RefSeq" id="WP_034746541.1">
    <property type="nucleotide sequence ID" value="NZ_FPKH01000004.1"/>
</dbReference>
<organism evidence="2 3">
    <name type="scientific">Janthinobacterium lividum</name>
    <dbReference type="NCBI Taxonomy" id="29581"/>
    <lineage>
        <taxon>Bacteria</taxon>
        <taxon>Pseudomonadati</taxon>
        <taxon>Pseudomonadota</taxon>
        <taxon>Betaproteobacteria</taxon>
        <taxon>Burkholderiales</taxon>
        <taxon>Oxalobacteraceae</taxon>
        <taxon>Janthinobacterium</taxon>
    </lineage>
</organism>
<feature type="transmembrane region" description="Helical" evidence="1">
    <location>
        <begin position="49"/>
        <end position="73"/>
    </location>
</feature>
<keyword evidence="1" id="KW-0472">Membrane</keyword>
<dbReference type="Proteomes" id="UP000182489">
    <property type="component" value="Unassembled WGS sequence"/>
</dbReference>
<dbReference type="InterPro" id="IPR018729">
    <property type="entry name" value="DUF2269_transmembrane"/>
</dbReference>